<gene>
    <name evidence="1" type="ORF">dnm_048920</name>
</gene>
<dbReference type="KEGG" id="dmm:dnm_048920"/>
<organism evidence="1 2">
    <name type="scientific">Desulfonema magnum</name>
    <dbReference type="NCBI Taxonomy" id="45655"/>
    <lineage>
        <taxon>Bacteria</taxon>
        <taxon>Pseudomonadati</taxon>
        <taxon>Thermodesulfobacteriota</taxon>
        <taxon>Desulfobacteria</taxon>
        <taxon>Desulfobacterales</taxon>
        <taxon>Desulfococcaceae</taxon>
        <taxon>Desulfonema</taxon>
    </lineage>
</organism>
<keyword evidence="2" id="KW-1185">Reference proteome</keyword>
<reference evidence="1" key="1">
    <citation type="journal article" date="2021" name="Microb. Physiol.">
        <title>Proteogenomic Insights into the Physiology of Marine, Sulfate-Reducing, Filamentous Desulfonema limicola and Desulfonema magnum.</title>
        <authorList>
            <person name="Schnaars V."/>
            <person name="Wohlbrand L."/>
            <person name="Scheve S."/>
            <person name="Hinrichs C."/>
            <person name="Reinhardt R."/>
            <person name="Rabus R."/>
        </authorList>
    </citation>
    <scope>NUCLEOTIDE SEQUENCE</scope>
    <source>
        <strain evidence="1">4be13</strain>
    </source>
</reference>
<dbReference type="AlphaFoldDB" id="A0A975GPJ0"/>
<accession>A0A975GPJ0</accession>
<dbReference type="EMBL" id="CP061800">
    <property type="protein sequence ID" value="QTA88845.1"/>
    <property type="molecule type" value="Genomic_DNA"/>
</dbReference>
<protein>
    <submittedName>
        <fullName evidence="1">Uncharacterized protein</fullName>
    </submittedName>
</protein>
<evidence type="ECO:0000313" key="1">
    <source>
        <dbReference type="EMBL" id="QTA88845.1"/>
    </source>
</evidence>
<proteinExistence type="predicted"/>
<dbReference type="Proteomes" id="UP000663722">
    <property type="component" value="Chromosome"/>
</dbReference>
<evidence type="ECO:0000313" key="2">
    <source>
        <dbReference type="Proteomes" id="UP000663722"/>
    </source>
</evidence>
<name>A0A975GPJ0_9BACT</name>
<sequence>MIIEYDKFFHLINFFLIITKSQADPKCKNYIFAIALQLRRSIFRTPERTPESPLTLNSTALPGNAPWGWHIIIFLGCISA</sequence>